<dbReference type="SMART" id="SM00220">
    <property type="entry name" value="S_TKc"/>
    <property type="match status" value="1"/>
</dbReference>
<keyword evidence="1" id="KW-0547">Nucleotide-binding</keyword>
<feature type="region of interest" description="Disordered" evidence="3">
    <location>
        <begin position="414"/>
        <end position="434"/>
    </location>
</feature>
<dbReference type="InterPro" id="IPR000719">
    <property type="entry name" value="Prot_kinase_dom"/>
</dbReference>
<evidence type="ECO:0000259" key="4">
    <source>
        <dbReference type="PROSITE" id="PS50011"/>
    </source>
</evidence>
<dbReference type="AlphaFoldDB" id="A0A8J6C7U9"/>
<evidence type="ECO:0000256" key="3">
    <source>
        <dbReference type="SAM" id="MobiDB-lite"/>
    </source>
</evidence>
<comment type="caution">
    <text evidence="5">The sequence shown here is derived from an EMBL/GenBank/DDBJ whole genome shotgun (WGS) entry which is preliminary data.</text>
</comment>
<dbReference type="Gene3D" id="1.10.510.10">
    <property type="entry name" value="Transferase(Phosphotransferase) domain 1"/>
    <property type="match status" value="1"/>
</dbReference>
<dbReference type="GO" id="GO:0004672">
    <property type="term" value="F:protein kinase activity"/>
    <property type="evidence" value="ECO:0007669"/>
    <property type="project" value="InterPro"/>
</dbReference>
<dbReference type="PANTHER" id="PTHR24055">
    <property type="entry name" value="MITOGEN-ACTIVATED PROTEIN KINASE"/>
    <property type="match status" value="1"/>
</dbReference>
<name>A0A8J6C7U9_DIALT</name>
<dbReference type="Pfam" id="PF00069">
    <property type="entry name" value="Pkinase"/>
    <property type="match status" value="1"/>
</dbReference>
<dbReference type="PROSITE" id="PS50011">
    <property type="entry name" value="PROTEIN_KINASE_DOM"/>
    <property type="match status" value="1"/>
</dbReference>
<evidence type="ECO:0000313" key="6">
    <source>
        <dbReference type="Proteomes" id="UP000751190"/>
    </source>
</evidence>
<sequence>MESAQARFPLGVLHGRYGVRKLLRRSARAREYLATDTVTGASVRLERISSSLFGSALTIETVRETQLLRELRAHSNASTLEAVLYDDSAGARWLDFYRVYRWLEYDLHAVLASGTELSGGLVACIAFQMLAGVDVLHRAGVAHGSLSPACILVGARCEVCVTELACCREIAELQRAPRECDAAIPPLCAYAAPERLLGERWGAAADAWSLGCIIAELLQRRPLFQRAPHGAHLAQMAELLGTPHGAQLAGWVSNGRARAHLESLPQRPFATLADRMPGAPPQTLDVVERLVRFAPAERATVSSALCLPAFAALAEERTAAAERVAADTRGEETVRPFRFRTIEAIGLSPEDDLRIAMWEERTALHGTPAAPPPAMWLRPGARAHEGEHAAGAPSLEQLALRALLVATVTRSGAPAARRRPSAARDGAGGDEEPRQRLDDALCAMLPDERLLSVDGILAAPASFGALGELPLLRQRVGEALRAGLNTLAPPGVGALRRLVDGLRWRASPPAWAEPLDGPAVRSVAAHLIRELSELHPSADGLCTGRARSAEFGGGGGGEFESVSAVLKLLHDVRILAPKHRHGRCRGV</sequence>
<evidence type="ECO:0000256" key="1">
    <source>
        <dbReference type="ARBA" id="ARBA00022741"/>
    </source>
</evidence>
<dbReference type="InterPro" id="IPR011009">
    <property type="entry name" value="Kinase-like_dom_sf"/>
</dbReference>
<keyword evidence="6" id="KW-1185">Reference proteome</keyword>
<dbReference type="SUPFAM" id="SSF56112">
    <property type="entry name" value="Protein kinase-like (PK-like)"/>
    <property type="match status" value="1"/>
</dbReference>
<evidence type="ECO:0000256" key="2">
    <source>
        <dbReference type="ARBA" id="ARBA00022840"/>
    </source>
</evidence>
<organism evidence="5 6">
    <name type="scientific">Diacronema lutheri</name>
    <name type="common">Unicellular marine alga</name>
    <name type="synonym">Monochrysis lutheri</name>
    <dbReference type="NCBI Taxonomy" id="2081491"/>
    <lineage>
        <taxon>Eukaryota</taxon>
        <taxon>Haptista</taxon>
        <taxon>Haptophyta</taxon>
        <taxon>Pavlovophyceae</taxon>
        <taxon>Pavlovales</taxon>
        <taxon>Pavlovaceae</taxon>
        <taxon>Diacronema</taxon>
    </lineage>
</organism>
<dbReference type="Gene3D" id="3.30.200.20">
    <property type="entry name" value="Phosphorylase Kinase, domain 1"/>
    <property type="match status" value="1"/>
</dbReference>
<accession>A0A8J6C7U9</accession>
<reference evidence="5" key="1">
    <citation type="submission" date="2021-05" db="EMBL/GenBank/DDBJ databases">
        <title>The genome of the haptophyte Pavlova lutheri (Diacronema luteri, Pavlovales) - a model for lipid biosynthesis in eukaryotic algae.</title>
        <authorList>
            <person name="Hulatt C.J."/>
            <person name="Posewitz M.C."/>
        </authorList>
    </citation>
    <scope>NUCLEOTIDE SEQUENCE</scope>
    <source>
        <strain evidence="5">NIVA-4/92</strain>
    </source>
</reference>
<dbReference type="GO" id="GO:0005524">
    <property type="term" value="F:ATP binding"/>
    <property type="evidence" value="ECO:0007669"/>
    <property type="project" value="UniProtKB-KW"/>
</dbReference>
<dbReference type="InterPro" id="IPR050117">
    <property type="entry name" value="MAPK"/>
</dbReference>
<dbReference type="Proteomes" id="UP000751190">
    <property type="component" value="Unassembled WGS sequence"/>
</dbReference>
<proteinExistence type="predicted"/>
<dbReference type="OrthoDB" id="5979581at2759"/>
<keyword evidence="2" id="KW-0067">ATP-binding</keyword>
<evidence type="ECO:0000313" key="5">
    <source>
        <dbReference type="EMBL" id="KAG8464842.1"/>
    </source>
</evidence>
<feature type="domain" description="Protein kinase" evidence="4">
    <location>
        <begin position="17"/>
        <end position="310"/>
    </location>
</feature>
<gene>
    <name evidence="5" type="ORF">KFE25_010210</name>
</gene>
<protein>
    <recommendedName>
        <fullName evidence="4">Protein kinase domain-containing protein</fullName>
    </recommendedName>
</protein>
<dbReference type="EMBL" id="JAGTXO010000012">
    <property type="protein sequence ID" value="KAG8464842.1"/>
    <property type="molecule type" value="Genomic_DNA"/>
</dbReference>